<evidence type="ECO:0000256" key="1">
    <source>
        <dbReference type="ARBA" id="ARBA00022737"/>
    </source>
</evidence>
<dbReference type="EMBL" id="QFQP01000001">
    <property type="protein sequence ID" value="PZR18494.1"/>
    <property type="molecule type" value="Genomic_DNA"/>
</dbReference>
<feature type="repeat" description="TPR" evidence="3">
    <location>
        <begin position="60"/>
        <end position="93"/>
    </location>
</feature>
<feature type="repeat" description="TPR" evidence="3">
    <location>
        <begin position="568"/>
        <end position="601"/>
    </location>
</feature>
<evidence type="ECO:0000256" key="2">
    <source>
        <dbReference type="ARBA" id="ARBA00022803"/>
    </source>
</evidence>
<dbReference type="Pfam" id="PF14559">
    <property type="entry name" value="TPR_19"/>
    <property type="match status" value="2"/>
</dbReference>
<protein>
    <recommendedName>
        <fullName evidence="7">Tetratricopeptide repeat protein</fullName>
    </recommendedName>
</protein>
<dbReference type="InterPro" id="IPR019734">
    <property type="entry name" value="TPR_rpt"/>
</dbReference>
<dbReference type="Gene3D" id="1.25.40.10">
    <property type="entry name" value="Tetratricopeptide repeat domain"/>
    <property type="match status" value="4"/>
</dbReference>
<evidence type="ECO:0000313" key="5">
    <source>
        <dbReference type="EMBL" id="PZR18494.1"/>
    </source>
</evidence>
<evidence type="ECO:0008006" key="7">
    <source>
        <dbReference type="Google" id="ProtNLM"/>
    </source>
</evidence>
<dbReference type="SMART" id="SM00028">
    <property type="entry name" value="TPR"/>
    <property type="match status" value="8"/>
</dbReference>
<evidence type="ECO:0000256" key="4">
    <source>
        <dbReference type="SAM" id="MobiDB-lite"/>
    </source>
</evidence>
<feature type="repeat" description="TPR" evidence="3">
    <location>
        <begin position="711"/>
        <end position="744"/>
    </location>
</feature>
<reference evidence="5 6" key="1">
    <citation type="submission" date="2017-08" db="EMBL/GenBank/DDBJ databases">
        <title>Infants hospitalized years apart are colonized by the same room-sourced microbial strains.</title>
        <authorList>
            <person name="Brooks B."/>
            <person name="Olm M.R."/>
            <person name="Firek B.A."/>
            <person name="Baker R."/>
            <person name="Thomas B.C."/>
            <person name="Morowitz M.J."/>
            <person name="Banfield J.F."/>
        </authorList>
    </citation>
    <scope>NUCLEOTIDE SEQUENCE [LARGE SCALE GENOMIC DNA]</scope>
    <source>
        <strain evidence="5">S2_003_000_R2_14</strain>
    </source>
</reference>
<feature type="region of interest" description="Disordered" evidence="4">
    <location>
        <begin position="137"/>
        <end position="240"/>
    </location>
</feature>
<dbReference type="SUPFAM" id="SSF48452">
    <property type="entry name" value="TPR-like"/>
    <property type="match status" value="2"/>
</dbReference>
<evidence type="ECO:0000256" key="3">
    <source>
        <dbReference type="PROSITE-ProRule" id="PRU00339"/>
    </source>
</evidence>
<dbReference type="PANTHER" id="PTHR45586">
    <property type="entry name" value="TPR REPEAT-CONTAINING PROTEIN PA4667"/>
    <property type="match status" value="1"/>
</dbReference>
<organism evidence="5 6">
    <name type="scientific">Archangium gephyra</name>
    <dbReference type="NCBI Taxonomy" id="48"/>
    <lineage>
        <taxon>Bacteria</taxon>
        <taxon>Pseudomonadati</taxon>
        <taxon>Myxococcota</taxon>
        <taxon>Myxococcia</taxon>
        <taxon>Myxococcales</taxon>
        <taxon>Cystobacterineae</taxon>
        <taxon>Archangiaceae</taxon>
        <taxon>Archangium</taxon>
    </lineage>
</organism>
<proteinExistence type="predicted"/>
<name>A0A2W5VS44_9BACT</name>
<comment type="caution">
    <text evidence="5">The sequence shown here is derived from an EMBL/GenBank/DDBJ whole genome shotgun (WGS) entry which is preliminary data.</text>
</comment>
<dbReference type="Pfam" id="PF13181">
    <property type="entry name" value="TPR_8"/>
    <property type="match status" value="2"/>
</dbReference>
<gene>
    <name evidence="5" type="ORF">DI536_01030</name>
</gene>
<sequence>MPPATKTLSPAELAKLEHAFATDPASEAYKPLAEAYLGMGRFMEAMVVCKKGVKAHPSVADPRVLLARVYAEQGKDKKAIEELQGALQVAPADKSALRMMGSLQMKSGDATGKDNLLKAFEADPADGETLELMQKNGVPVPKPAAPEPPPPPPQPVAAPPVLQPVTTPPAGATATSGVQQPVAPRAGVVSQPGRQAPRQAGARPSQPIARPAPAPRRDYEDDGDDDVETSDVRPRPTKKGGGASKAVFFVLLFAVPLGAAGYLGYGQYRAKLIRESNNLIREATAEIKKDTYKGYIDAISKAESALALDGDANTNRNARGLLAYAYTIRWGEHIHDESNRENAEKNIQAGLAGKEASAYLHAAEAMFDFYSGKTAEGLKAIDTRIAAAEAEKKNVSLYYLTRGILQTNSGDLEAAKDALEHAQAIAPDDPRVYVALGQLHRRRGADLQALSAFNNALKYGRGHPDGLIGTANLILDQENPGNGYCTAAKSVKELAAMTDNASPRQLATNAFTRALLISRVSRDIPLYTDKAFQKTLEDCTGVKADEAQAKKDIAAAETEGLSQDRNNPELLLIRGRRLAYENKLDEAAAEIRKAIEANPQASHFHVELAKVLTRKEGGEPAAEEALTKALTLVPASPKLLSMLGQVQYKQKKYDAARGTLEKALSDPKTKNPEARYLLGKLYRDDKKDYAKAVENLKRASEEYYADPSMAAVAYDDLAQTYELKGEKDNANSTYEKALNADKENPAPYCHYARLLAKDPKEKEKARSIAQAFLKMAPKDPCADEMRGL</sequence>
<dbReference type="PROSITE" id="PS50005">
    <property type="entry name" value="TPR"/>
    <property type="match status" value="3"/>
</dbReference>
<dbReference type="PANTHER" id="PTHR45586:SF1">
    <property type="entry name" value="LIPOPOLYSACCHARIDE ASSEMBLY PROTEIN B"/>
    <property type="match status" value="1"/>
</dbReference>
<keyword evidence="1" id="KW-0677">Repeat</keyword>
<dbReference type="Proteomes" id="UP000249061">
    <property type="component" value="Unassembled WGS sequence"/>
</dbReference>
<feature type="compositionally biased region" description="Low complexity" evidence="4">
    <location>
        <begin position="202"/>
        <end position="211"/>
    </location>
</feature>
<evidence type="ECO:0000313" key="6">
    <source>
        <dbReference type="Proteomes" id="UP000249061"/>
    </source>
</evidence>
<feature type="compositionally biased region" description="Pro residues" evidence="4">
    <location>
        <begin position="140"/>
        <end position="162"/>
    </location>
</feature>
<keyword evidence="2 3" id="KW-0802">TPR repeat</keyword>
<feature type="compositionally biased region" description="Low complexity" evidence="4">
    <location>
        <begin position="163"/>
        <end position="175"/>
    </location>
</feature>
<feature type="compositionally biased region" description="Acidic residues" evidence="4">
    <location>
        <begin position="220"/>
        <end position="229"/>
    </location>
</feature>
<dbReference type="AlphaFoldDB" id="A0A2W5VS44"/>
<dbReference type="InterPro" id="IPR051012">
    <property type="entry name" value="CellSynth/LPSAsmb/PSIAsmb"/>
</dbReference>
<dbReference type="InterPro" id="IPR011990">
    <property type="entry name" value="TPR-like_helical_dom_sf"/>
</dbReference>
<accession>A0A2W5VS44</accession>